<evidence type="ECO:0000256" key="1">
    <source>
        <dbReference type="SAM" id="MobiDB-lite"/>
    </source>
</evidence>
<accession>A0A4Y2ARP9</accession>
<evidence type="ECO:0000313" key="3">
    <source>
        <dbReference type="Proteomes" id="UP000499080"/>
    </source>
</evidence>
<keyword evidence="3" id="KW-1185">Reference proteome</keyword>
<evidence type="ECO:0000313" key="2">
    <source>
        <dbReference type="EMBL" id="GBL82631.1"/>
    </source>
</evidence>
<sequence length="96" mass="10586">MTEMGDRHSPFPFSWNREKVVRRQRRRAELGTSNDAEPQKKKSSGVTSGDLGGQAIGTQRPIHRLGKAAAHHLVAVSAQSAFCTHTASVFDEAHYE</sequence>
<gene>
    <name evidence="2" type="ORF">AVEN_263707_1</name>
</gene>
<organism evidence="2 3">
    <name type="scientific">Araneus ventricosus</name>
    <name type="common">Orbweaver spider</name>
    <name type="synonym">Epeira ventricosa</name>
    <dbReference type="NCBI Taxonomy" id="182803"/>
    <lineage>
        <taxon>Eukaryota</taxon>
        <taxon>Metazoa</taxon>
        <taxon>Ecdysozoa</taxon>
        <taxon>Arthropoda</taxon>
        <taxon>Chelicerata</taxon>
        <taxon>Arachnida</taxon>
        <taxon>Araneae</taxon>
        <taxon>Araneomorphae</taxon>
        <taxon>Entelegynae</taxon>
        <taxon>Araneoidea</taxon>
        <taxon>Araneidae</taxon>
        <taxon>Araneus</taxon>
    </lineage>
</organism>
<dbReference type="Proteomes" id="UP000499080">
    <property type="component" value="Unassembled WGS sequence"/>
</dbReference>
<protein>
    <submittedName>
        <fullName evidence="2">Uncharacterized protein</fullName>
    </submittedName>
</protein>
<dbReference type="EMBL" id="BGPR01000029">
    <property type="protein sequence ID" value="GBL82631.1"/>
    <property type="molecule type" value="Genomic_DNA"/>
</dbReference>
<reference evidence="2 3" key="1">
    <citation type="journal article" date="2019" name="Sci. Rep.">
        <title>Orb-weaving spider Araneus ventricosus genome elucidates the spidroin gene catalogue.</title>
        <authorList>
            <person name="Kono N."/>
            <person name="Nakamura H."/>
            <person name="Ohtoshi R."/>
            <person name="Moran D.A.P."/>
            <person name="Shinohara A."/>
            <person name="Yoshida Y."/>
            <person name="Fujiwara M."/>
            <person name="Mori M."/>
            <person name="Tomita M."/>
            <person name="Arakawa K."/>
        </authorList>
    </citation>
    <scope>NUCLEOTIDE SEQUENCE [LARGE SCALE GENOMIC DNA]</scope>
</reference>
<proteinExistence type="predicted"/>
<name>A0A4Y2ARP9_ARAVE</name>
<feature type="region of interest" description="Disordered" evidence="1">
    <location>
        <begin position="1"/>
        <end position="59"/>
    </location>
</feature>
<comment type="caution">
    <text evidence="2">The sequence shown here is derived from an EMBL/GenBank/DDBJ whole genome shotgun (WGS) entry which is preliminary data.</text>
</comment>
<dbReference type="AlphaFoldDB" id="A0A4Y2ARP9"/>